<evidence type="ECO:0000313" key="11">
    <source>
        <dbReference type="RefSeq" id="XP_017019678.1"/>
    </source>
</evidence>
<dbReference type="GO" id="GO:0005886">
    <property type="term" value="C:plasma membrane"/>
    <property type="evidence" value="ECO:0007669"/>
    <property type="project" value="UniProtKB-SubCell"/>
</dbReference>
<evidence type="ECO:0000256" key="1">
    <source>
        <dbReference type="ARBA" id="ARBA00004651"/>
    </source>
</evidence>
<dbReference type="OrthoDB" id="7951606at2759"/>
<evidence type="ECO:0000256" key="6">
    <source>
        <dbReference type="ARBA" id="ARBA00023170"/>
    </source>
</evidence>
<evidence type="ECO:0000313" key="10">
    <source>
        <dbReference type="Proteomes" id="UP001652661"/>
    </source>
</evidence>
<keyword evidence="2" id="KW-1003">Cell membrane</keyword>
<evidence type="ECO:0000256" key="9">
    <source>
        <dbReference type="SAM" id="SignalP"/>
    </source>
</evidence>
<accession>A0A6P4IAV1</accession>
<dbReference type="AlphaFoldDB" id="A0A6P4IAV1"/>
<keyword evidence="4 8" id="KW-1133">Transmembrane helix</keyword>
<keyword evidence="7" id="KW-0325">Glycoprotein</keyword>
<protein>
    <submittedName>
        <fullName evidence="11">Uncharacterized protein Ir54a</fullName>
    </submittedName>
</protein>
<feature type="transmembrane region" description="Helical" evidence="8">
    <location>
        <begin position="472"/>
        <end position="491"/>
    </location>
</feature>
<keyword evidence="6" id="KW-0675">Receptor</keyword>
<keyword evidence="5 8" id="KW-0472">Membrane</keyword>
<evidence type="ECO:0000256" key="7">
    <source>
        <dbReference type="ARBA" id="ARBA00023180"/>
    </source>
</evidence>
<dbReference type="Proteomes" id="UP001652661">
    <property type="component" value="Chromosome 2R"/>
</dbReference>
<feature type="transmembrane region" description="Helical" evidence="8">
    <location>
        <begin position="308"/>
        <end position="329"/>
    </location>
</feature>
<name>A0A6P4IAV1_DROKI</name>
<keyword evidence="9" id="KW-0732">Signal</keyword>
<feature type="signal peptide" evidence="9">
    <location>
        <begin position="1"/>
        <end position="21"/>
    </location>
</feature>
<feature type="transmembrane region" description="Helical" evidence="8">
    <location>
        <begin position="555"/>
        <end position="577"/>
    </location>
</feature>
<comment type="subcellular location">
    <subcellularLocation>
        <location evidence="1">Cell membrane</location>
        <topology evidence="1">Multi-pass membrane protein</topology>
    </subcellularLocation>
</comment>
<feature type="chain" id="PRO_5027715417" evidence="9">
    <location>
        <begin position="22"/>
        <end position="601"/>
    </location>
</feature>
<keyword evidence="10" id="KW-1185">Reference proteome</keyword>
<dbReference type="InterPro" id="IPR052192">
    <property type="entry name" value="Insect_Ionotropic_Sensory_Rcpt"/>
</dbReference>
<evidence type="ECO:0000256" key="8">
    <source>
        <dbReference type="SAM" id="Phobius"/>
    </source>
</evidence>
<dbReference type="RefSeq" id="XP_017019678.1">
    <property type="nucleotide sequence ID" value="XM_017164189.1"/>
</dbReference>
<organism evidence="10 11">
    <name type="scientific">Drosophila kikkawai</name>
    <name type="common">Fruit fly</name>
    <dbReference type="NCBI Taxonomy" id="30033"/>
    <lineage>
        <taxon>Eukaryota</taxon>
        <taxon>Metazoa</taxon>
        <taxon>Ecdysozoa</taxon>
        <taxon>Arthropoda</taxon>
        <taxon>Hexapoda</taxon>
        <taxon>Insecta</taxon>
        <taxon>Pterygota</taxon>
        <taxon>Neoptera</taxon>
        <taxon>Endopterygota</taxon>
        <taxon>Diptera</taxon>
        <taxon>Brachycera</taxon>
        <taxon>Muscomorpha</taxon>
        <taxon>Ephydroidea</taxon>
        <taxon>Drosophilidae</taxon>
        <taxon>Drosophila</taxon>
        <taxon>Sophophora</taxon>
    </lineage>
</organism>
<evidence type="ECO:0000256" key="4">
    <source>
        <dbReference type="ARBA" id="ARBA00022989"/>
    </source>
</evidence>
<sequence length="601" mass="69266">MWVALKLLLAWTQILISSVCGSPLEFIIRAAEKSSLSVLVIHNDYCPESWLKDVFGQPRIPVVLRSVKDFHPIEQDLSRPLHVLCLPGGELQLDQELLQKLATSLEVFPQQKVVLYVANSSSDRARMDALLETSVNFRLPNIIGLLASDELLYFYKYQPYPSFRTEQNPIQSPHIFDQRFPNMQGHPLIVMPDQWLPRTILYVDRRTGRKILAGSVGRFIHVLAWKLNATLQLTQEVTPGRFFQTNELRQLGKDMSIDVSASMTMLEREEQLPRTSYPLELTHICLMIPVAQEIPLKDIYWHLSSLTNMLLAVFVVYAFGFVLCLLQLLRSDNVRPVDFLLNDRALRGVLGQSFRLPWPRRGCSSRWIYLMLGIVGLNVSSIFEAALETMMAHPPREFQARSFADLRRTRMPLVTTPDDFHTVLDKQLNLLVVNVSEYHHLRSGGNASSAYFASRLHWTLFSEQQKRFTRQLFIYSMDACLWSLALLSFQWPQSSWFAEPVSKLILEIRANGLYQFWVGMHHYDMTEAGLASLDDPSLRETVKGSKALRLEDLEWVWLAYGGLVAASLAVFLLEMFWRRLGFQIHTFIREFHALFNNYEAN</sequence>
<keyword evidence="3 8" id="KW-0812">Transmembrane</keyword>
<dbReference type="PANTHER" id="PTHR42643:SF41">
    <property type="entry name" value="IONOTROPIC RECEPTOR 20A-RELATED"/>
    <property type="match status" value="1"/>
</dbReference>
<evidence type="ECO:0000256" key="5">
    <source>
        <dbReference type="ARBA" id="ARBA00023136"/>
    </source>
</evidence>
<evidence type="ECO:0000256" key="3">
    <source>
        <dbReference type="ARBA" id="ARBA00022692"/>
    </source>
</evidence>
<reference evidence="11" key="2">
    <citation type="submission" date="2025-08" db="UniProtKB">
        <authorList>
            <consortium name="RefSeq"/>
        </authorList>
    </citation>
    <scope>IDENTIFICATION</scope>
    <source>
        <strain evidence="11">14028-0561.14</strain>
        <tissue evidence="11">Whole fly</tissue>
    </source>
</reference>
<reference evidence="10" key="1">
    <citation type="submission" date="2025-05" db="UniProtKB">
        <authorList>
            <consortium name="RefSeq"/>
        </authorList>
    </citation>
    <scope>NUCLEOTIDE SEQUENCE [LARGE SCALE GENOMIC DNA]</scope>
    <source>
        <strain evidence="10">14028-0561.14</strain>
    </source>
</reference>
<proteinExistence type="predicted"/>
<gene>
    <name evidence="11" type="primary">Ir54a</name>
</gene>
<evidence type="ECO:0000256" key="2">
    <source>
        <dbReference type="ARBA" id="ARBA00022475"/>
    </source>
</evidence>
<dbReference type="PANTHER" id="PTHR42643">
    <property type="entry name" value="IONOTROPIC RECEPTOR 20A-RELATED"/>
    <property type="match status" value="1"/>
</dbReference>